<dbReference type="SUPFAM" id="SSF55729">
    <property type="entry name" value="Acyl-CoA N-acyltransferases (Nat)"/>
    <property type="match status" value="1"/>
</dbReference>
<evidence type="ECO:0000313" key="2">
    <source>
        <dbReference type="EMBL" id="CAA9464789.1"/>
    </source>
</evidence>
<reference evidence="2" key="1">
    <citation type="submission" date="2020-02" db="EMBL/GenBank/DDBJ databases">
        <authorList>
            <person name="Meier V. D."/>
        </authorList>
    </citation>
    <scope>NUCLEOTIDE SEQUENCE</scope>
    <source>
        <strain evidence="2">AVDCRST_MAG12</strain>
    </source>
</reference>
<evidence type="ECO:0000259" key="1">
    <source>
        <dbReference type="PROSITE" id="PS51186"/>
    </source>
</evidence>
<accession>A0A6J4R5I4</accession>
<proteinExistence type="predicted"/>
<dbReference type="Pfam" id="PF00583">
    <property type="entry name" value="Acetyltransf_1"/>
    <property type="match status" value="1"/>
</dbReference>
<sequence>MGTILRAIREEDHGTVVPLVNEWWGGRDMAWLLPRLFFQHFGDTSFAVEEGGELVAFLIGFVSQAKEGEAYVHFVGVSPERRGTGVGRRLYGLFFEEVKKRGCRKVSCITSPVNEGSIAFHRAMGFSLKPPDGGAEGGGVPVHEGYDGPGEDRVVFERALP</sequence>
<dbReference type="PROSITE" id="PS51186">
    <property type="entry name" value="GNAT"/>
    <property type="match status" value="1"/>
</dbReference>
<dbReference type="GO" id="GO:0016747">
    <property type="term" value="F:acyltransferase activity, transferring groups other than amino-acyl groups"/>
    <property type="evidence" value="ECO:0007669"/>
    <property type="project" value="InterPro"/>
</dbReference>
<dbReference type="InterPro" id="IPR016181">
    <property type="entry name" value="Acyl_CoA_acyltransferase"/>
</dbReference>
<name>A0A6J4R5I4_9ACTN</name>
<dbReference type="PANTHER" id="PTHR43072:SF36">
    <property type="entry name" value="RIBOSOMAL-PROTEIN-ALANINE ACETYLTRANSFERASE"/>
    <property type="match status" value="1"/>
</dbReference>
<dbReference type="EMBL" id="CADCVK010000023">
    <property type="protein sequence ID" value="CAA9464789.1"/>
    <property type="molecule type" value="Genomic_DNA"/>
</dbReference>
<dbReference type="CDD" id="cd04301">
    <property type="entry name" value="NAT_SF"/>
    <property type="match status" value="1"/>
</dbReference>
<gene>
    <name evidence="2" type="ORF">AVDCRST_MAG12-190</name>
</gene>
<protein>
    <recommendedName>
        <fullName evidence="1">N-acetyltransferase domain-containing protein</fullName>
    </recommendedName>
</protein>
<dbReference type="InterPro" id="IPR017255">
    <property type="entry name" value="AcTrfase_GNAT_prd"/>
</dbReference>
<dbReference type="PANTHER" id="PTHR43072">
    <property type="entry name" value="N-ACETYLTRANSFERASE"/>
    <property type="match status" value="1"/>
</dbReference>
<feature type="domain" description="N-acetyltransferase" evidence="1">
    <location>
        <begin position="3"/>
        <end position="149"/>
    </location>
</feature>
<dbReference type="AlphaFoldDB" id="A0A6J4R5I4"/>
<dbReference type="InterPro" id="IPR000182">
    <property type="entry name" value="GNAT_dom"/>
</dbReference>
<dbReference type="PIRSF" id="PIRSF037663">
    <property type="entry name" value="Acetyltransf_GNAT_prd"/>
    <property type="match status" value="1"/>
</dbReference>
<organism evidence="2">
    <name type="scientific">uncultured Rubrobacteraceae bacterium</name>
    <dbReference type="NCBI Taxonomy" id="349277"/>
    <lineage>
        <taxon>Bacteria</taxon>
        <taxon>Bacillati</taxon>
        <taxon>Actinomycetota</taxon>
        <taxon>Rubrobacteria</taxon>
        <taxon>Rubrobacterales</taxon>
        <taxon>Rubrobacteraceae</taxon>
        <taxon>environmental samples</taxon>
    </lineage>
</organism>
<dbReference type="Gene3D" id="3.40.630.30">
    <property type="match status" value="1"/>
</dbReference>